<dbReference type="RefSeq" id="WP_110469965.1">
    <property type="nucleotide sequence ID" value="NZ_QJSP01000007.1"/>
</dbReference>
<organism evidence="3 4">
    <name type="scientific">Williamsia limnetica</name>
    <dbReference type="NCBI Taxonomy" id="882452"/>
    <lineage>
        <taxon>Bacteria</taxon>
        <taxon>Bacillati</taxon>
        <taxon>Actinomycetota</taxon>
        <taxon>Actinomycetes</taxon>
        <taxon>Mycobacteriales</taxon>
        <taxon>Nocardiaceae</taxon>
        <taxon>Williamsia</taxon>
    </lineage>
</organism>
<dbReference type="InterPro" id="IPR002347">
    <property type="entry name" value="SDR_fam"/>
</dbReference>
<evidence type="ECO:0000256" key="1">
    <source>
        <dbReference type="ARBA" id="ARBA00006484"/>
    </source>
</evidence>
<dbReference type="GO" id="GO:0016491">
    <property type="term" value="F:oxidoreductase activity"/>
    <property type="evidence" value="ECO:0007669"/>
    <property type="project" value="UniProtKB-KW"/>
</dbReference>
<accession>A0A318RV67</accession>
<dbReference type="AlphaFoldDB" id="A0A318RV67"/>
<keyword evidence="4" id="KW-1185">Reference proteome</keyword>
<evidence type="ECO:0000256" key="2">
    <source>
        <dbReference type="ARBA" id="ARBA00023002"/>
    </source>
</evidence>
<dbReference type="FunFam" id="3.40.50.720:FF:000084">
    <property type="entry name" value="Short-chain dehydrogenase reductase"/>
    <property type="match status" value="1"/>
</dbReference>
<comment type="caution">
    <text evidence="3">The sequence shown here is derived from an EMBL/GenBank/DDBJ whole genome shotgun (WGS) entry which is preliminary data.</text>
</comment>
<gene>
    <name evidence="3" type="ORF">DFR67_10793</name>
</gene>
<dbReference type="PANTHER" id="PTHR43639:SF1">
    <property type="entry name" value="SHORT-CHAIN DEHYDROGENASE_REDUCTASE FAMILY PROTEIN"/>
    <property type="match status" value="1"/>
</dbReference>
<dbReference type="EMBL" id="QJSP01000007">
    <property type="protein sequence ID" value="PYE16851.1"/>
    <property type="molecule type" value="Genomic_DNA"/>
</dbReference>
<comment type="similarity">
    <text evidence="1">Belongs to the short-chain dehydrogenases/reductases (SDR) family.</text>
</comment>
<keyword evidence="2" id="KW-0560">Oxidoreductase</keyword>
<dbReference type="CDD" id="cd05233">
    <property type="entry name" value="SDR_c"/>
    <property type="match status" value="1"/>
</dbReference>
<dbReference type="Proteomes" id="UP000247591">
    <property type="component" value="Unassembled WGS sequence"/>
</dbReference>
<sequence length="248" mass="25278">MPDLSDKVALVTGATSGIGKATAIRLSACGAHVVVSGRDEERGRAVVEDVRNDGGSAEFIRADLVDAHSAGTLADAALAANGRVDILVNNAGAAVFGTTAAGTEADFDALYALNVKAPYFLVAKIAPGMVERGCGSIINVSTMAASFGSASSGIYGSSKAALNHLTQDWAVEFGPHGVRVNTVAPGPTRTEGTERVLGPMLDKLASKSPLGRTATPDDIAHVIAFLAGDESRMVHGQLIHADGGRTIS</sequence>
<evidence type="ECO:0000313" key="4">
    <source>
        <dbReference type="Proteomes" id="UP000247591"/>
    </source>
</evidence>
<dbReference type="OrthoDB" id="286404at2"/>
<evidence type="ECO:0000313" key="3">
    <source>
        <dbReference type="EMBL" id="PYE16851.1"/>
    </source>
</evidence>
<dbReference type="Pfam" id="PF13561">
    <property type="entry name" value="adh_short_C2"/>
    <property type="match status" value="1"/>
</dbReference>
<proteinExistence type="inferred from homology"/>
<dbReference type="NCBIfam" id="NF005559">
    <property type="entry name" value="PRK07231.1"/>
    <property type="match status" value="1"/>
</dbReference>
<reference evidence="3 4" key="1">
    <citation type="submission" date="2018-06" db="EMBL/GenBank/DDBJ databases">
        <title>Genomic Encyclopedia of Type Strains, Phase IV (KMG-IV): sequencing the most valuable type-strain genomes for metagenomic binning, comparative biology and taxonomic classification.</title>
        <authorList>
            <person name="Goeker M."/>
        </authorList>
    </citation>
    <scope>NUCLEOTIDE SEQUENCE [LARGE SCALE GENOMIC DNA]</scope>
    <source>
        <strain evidence="3 4">DSM 45521</strain>
    </source>
</reference>
<dbReference type="PANTHER" id="PTHR43639">
    <property type="entry name" value="OXIDOREDUCTASE, SHORT-CHAIN DEHYDROGENASE/REDUCTASE FAMILY (AFU_ORTHOLOGUE AFUA_5G02870)"/>
    <property type="match status" value="1"/>
</dbReference>
<name>A0A318RV67_WILLI</name>
<dbReference type="Gene3D" id="3.40.50.720">
    <property type="entry name" value="NAD(P)-binding Rossmann-like Domain"/>
    <property type="match status" value="1"/>
</dbReference>
<dbReference type="InterPro" id="IPR036291">
    <property type="entry name" value="NAD(P)-bd_dom_sf"/>
</dbReference>
<dbReference type="SUPFAM" id="SSF51735">
    <property type="entry name" value="NAD(P)-binding Rossmann-fold domains"/>
    <property type="match status" value="1"/>
</dbReference>
<protein>
    <submittedName>
        <fullName evidence="3">Short-subunit dehydrogenase</fullName>
    </submittedName>
</protein>
<dbReference type="PRINTS" id="PR00081">
    <property type="entry name" value="GDHRDH"/>
</dbReference>
<dbReference type="PRINTS" id="PR00080">
    <property type="entry name" value="SDRFAMILY"/>
</dbReference>